<comment type="caution">
    <text evidence="2">The sequence shown here is derived from an EMBL/GenBank/DDBJ whole genome shotgun (WGS) entry which is preliminary data.</text>
</comment>
<keyword evidence="1" id="KW-0472">Membrane</keyword>
<evidence type="ECO:0000313" key="3">
    <source>
        <dbReference type="Proteomes" id="UP000285120"/>
    </source>
</evidence>
<sequence>MITIDSIIIGIGFLLIQLFASQIISKTKLSTSRWLSLCGGVAIAYVFVYILPTLHDEQNKLGGEAPLGSELYVLGLLGLLVYFTIYKLADYRKDEEHGATRFYFVEAGFFAAYTFMVTYIVVSSDVKTVEALFYGTAIGLHFIGISYNLSLENKPLHLRYGRFILAAATIGGCAAGVFGPSTGLYVDSMIAFTSGAMIFNVISKEMPSEKHTHLYIFLGAAVVYAATITILSSILSW</sequence>
<reference evidence="2 3" key="1">
    <citation type="submission" date="2018-09" db="EMBL/GenBank/DDBJ databases">
        <title>Genomic Encyclopedia of Archaeal and Bacterial Type Strains, Phase II (KMG-II): from individual species to whole genera.</title>
        <authorList>
            <person name="Goeker M."/>
        </authorList>
    </citation>
    <scope>NUCLEOTIDE SEQUENCE [LARGE SCALE GENOMIC DNA]</scope>
    <source>
        <strain evidence="2 3">DSM 17008</strain>
    </source>
</reference>
<protein>
    <recommendedName>
        <fullName evidence="4">ZIP family zinc transporter</fullName>
    </recommendedName>
</protein>
<dbReference type="Proteomes" id="UP000285120">
    <property type="component" value="Unassembled WGS sequence"/>
</dbReference>
<feature type="transmembrane region" description="Helical" evidence="1">
    <location>
        <begin position="128"/>
        <end position="148"/>
    </location>
</feature>
<feature type="transmembrane region" description="Helical" evidence="1">
    <location>
        <begin position="71"/>
        <end position="89"/>
    </location>
</feature>
<feature type="transmembrane region" description="Helical" evidence="1">
    <location>
        <begin position="34"/>
        <end position="51"/>
    </location>
</feature>
<evidence type="ECO:0000313" key="2">
    <source>
        <dbReference type="EMBL" id="RKD69517.1"/>
    </source>
</evidence>
<proteinExistence type="predicted"/>
<evidence type="ECO:0008006" key="4">
    <source>
        <dbReference type="Google" id="ProtNLM"/>
    </source>
</evidence>
<feature type="transmembrane region" description="Helical" evidence="1">
    <location>
        <begin position="101"/>
        <end position="122"/>
    </location>
</feature>
<keyword evidence="3" id="KW-1185">Reference proteome</keyword>
<name>A0A419UWK7_9BACL</name>
<dbReference type="AlphaFoldDB" id="A0A419UWK7"/>
<evidence type="ECO:0000256" key="1">
    <source>
        <dbReference type="SAM" id="Phobius"/>
    </source>
</evidence>
<dbReference type="OrthoDB" id="21325at2"/>
<organism evidence="2 3">
    <name type="scientific">Sinobaca qinghaiensis</name>
    <dbReference type="NCBI Taxonomy" id="342944"/>
    <lineage>
        <taxon>Bacteria</taxon>
        <taxon>Bacillati</taxon>
        <taxon>Bacillota</taxon>
        <taxon>Bacilli</taxon>
        <taxon>Bacillales</taxon>
        <taxon>Sporolactobacillaceae</taxon>
        <taxon>Sinobaca</taxon>
    </lineage>
</organism>
<gene>
    <name evidence="2" type="ORF">ATL39_2936</name>
</gene>
<keyword evidence="1" id="KW-0812">Transmembrane</keyword>
<feature type="transmembrane region" description="Helical" evidence="1">
    <location>
        <begin position="6"/>
        <end position="25"/>
    </location>
</feature>
<feature type="transmembrane region" description="Helical" evidence="1">
    <location>
        <begin position="214"/>
        <end position="235"/>
    </location>
</feature>
<accession>A0A419UWK7</accession>
<dbReference type="RefSeq" id="WP_120194081.1">
    <property type="nucleotide sequence ID" value="NZ_RAPK01000011.1"/>
</dbReference>
<dbReference type="EMBL" id="RAPK01000011">
    <property type="protein sequence ID" value="RKD69517.1"/>
    <property type="molecule type" value="Genomic_DNA"/>
</dbReference>
<feature type="transmembrane region" description="Helical" evidence="1">
    <location>
        <begin position="160"/>
        <end position="178"/>
    </location>
</feature>
<keyword evidence="1" id="KW-1133">Transmembrane helix</keyword>